<gene>
    <name evidence="1" type="ORF">KDW_02530</name>
</gene>
<name>A0A5J4KIW8_9CHLR</name>
<dbReference type="SUPFAM" id="SSF51445">
    <property type="entry name" value="(Trans)glycosidases"/>
    <property type="match status" value="1"/>
</dbReference>
<dbReference type="InterPro" id="IPR017853">
    <property type="entry name" value="GH"/>
</dbReference>
<organism evidence="1 2">
    <name type="scientific">Dictyobacter vulcani</name>
    <dbReference type="NCBI Taxonomy" id="2607529"/>
    <lineage>
        <taxon>Bacteria</taxon>
        <taxon>Bacillati</taxon>
        <taxon>Chloroflexota</taxon>
        <taxon>Ktedonobacteria</taxon>
        <taxon>Ktedonobacterales</taxon>
        <taxon>Dictyobacteraceae</taxon>
        <taxon>Dictyobacter</taxon>
    </lineage>
</organism>
<dbReference type="Proteomes" id="UP000326912">
    <property type="component" value="Unassembled WGS sequence"/>
</dbReference>
<comment type="caution">
    <text evidence="1">The sequence shown here is derived from an EMBL/GenBank/DDBJ whole genome shotgun (WGS) entry which is preliminary data.</text>
</comment>
<proteinExistence type="predicted"/>
<dbReference type="AlphaFoldDB" id="A0A5J4KIW8"/>
<evidence type="ECO:0000313" key="1">
    <source>
        <dbReference type="EMBL" id="GER86091.1"/>
    </source>
</evidence>
<dbReference type="Gene3D" id="3.20.20.80">
    <property type="entry name" value="Glycosidases"/>
    <property type="match status" value="1"/>
</dbReference>
<evidence type="ECO:0008006" key="3">
    <source>
        <dbReference type="Google" id="ProtNLM"/>
    </source>
</evidence>
<accession>A0A5J4KIW8</accession>
<protein>
    <recommendedName>
        <fullName evidence="3">Glycoside hydrolase family 5 domain-containing protein</fullName>
    </recommendedName>
</protein>
<reference evidence="1 2" key="1">
    <citation type="submission" date="2019-10" db="EMBL/GenBank/DDBJ databases">
        <title>Dictyobacter vulcani sp. nov., within the class Ktedonobacteria, isolated from soil of volcanic Mt. Zao.</title>
        <authorList>
            <person name="Zheng Y."/>
            <person name="Wang C.M."/>
            <person name="Sakai Y."/>
            <person name="Abe K."/>
            <person name="Yokota A."/>
            <person name="Yabe S."/>
        </authorList>
    </citation>
    <scope>NUCLEOTIDE SEQUENCE [LARGE SCALE GENOMIC DNA]</scope>
    <source>
        <strain evidence="1 2">W12</strain>
    </source>
</reference>
<evidence type="ECO:0000313" key="2">
    <source>
        <dbReference type="Proteomes" id="UP000326912"/>
    </source>
</evidence>
<dbReference type="EMBL" id="BKZW01000001">
    <property type="protein sequence ID" value="GER86091.1"/>
    <property type="molecule type" value="Genomic_DNA"/>
</dbReference>
<dbReference type="RefSeq" id="WP_151754277.1">
    <property type="nucleotide sequence ID" value="NZ_BKZW01000001.1"/>
</dbReference>
<keyword evidence="2" id="KW-1185">Reference proteome</keyword>
<sequence>MVIEWHNYINTCCDIQQGQVEQSFKPVVERLANADPANKPVLIGEMGWGYQKGANDNQYQVQNYQYGVDIVDYAVQLARAGVAGGSAWDLDDAMHNKVWGMWNILKDTPPRPWFYSWSLLCKHFPATATIYRPTNPSNMRVLAAHLPGANGQNSTHWSVILVNHNASATNIALALPANEQPTAFTMYTYSEAQHATGSEKTLQPTAITRQQKDHRLLTQVPANSIVLLSS</sequence>